<dbReference type="OrthoDB" id="46869at2759"/>
<dbReference type="Proteomes" id="UP001153069">
    <property type="component" value="Unassembled WGS sequence"/>
</dbReference>
<dbReference type="AlphaFoldDB" id="A0A9N8EWZ2"/>
<evidence type="ECO:0000313" key="5">
    <source>
        <dbReference type="Proteomes" id="UP001153069"/>
    </source>
</evidence>
<reference evidence="4" key="1">
    <citation type="submission" date="2020-06" db="EMBL/GenBank/DDBJ databases">
        <authorList>
            <consortium name="Plant Systems Biology data submission"/>
        </authorList>
    </citation>
    <scope>NUCLEOTIDE SEQUENCE</scope>
    <source>
        <strain evidence="4">D6</strain>
    </source>
</reference>
<feature type="compositionally biased region" description="Polar residues" evidence="1">
    <location>
        <begin position="519"/>
        <end position="531"/>
    </location>
</feature>
<feature type="region of interest" description="Disordered" evidence="1">
    <location>
        <begin position="613"/>
        <end position="632"/>
    </location>
</feature>
<feature type="region of interest" description="Disordered" evidence="1">
    <location>
        <begin position="647"/>
        <end position="678"/>
    </location>
</feature>
<feature type="chain" id="PRO_5040495780" evidence="2">
    <location>
        <begin position="43"/>
        <end position="678"/>
    </location>
</feature>
<keyword evidence="5" id="KW-1185">Reference proteome</keyword>
<evidence type="ECO:0000313" key="4">
    <source>
        <dbReference type="EMBL" id="CAB9528647.1"/>
    </source>
</evidence>
<dbReference type="InterPro" id="IPR001763">
    <property type="entry name" value="Rhodanese-like_dom"/>
</dbReference>
<organism evidence="4 5">
    <name type="scientific">Seminavis robusta</name>
    <dbReference type="NCBI Taxonomy" id="568900"/>
    <lineage>
        <taxon>Eukaryota</taxon>
        <taxon>Sar</taxon>
        <taxon>Stramenopiles</taxon>
        <taxon>Ochrophyta</taxon>
        <taxon>Bacillariophyta</taxon>
        <taxon>Bacillariophyceae</taxon>
        <taxon>Bacillariophycidae</taxon>
        <taxon>Naviculales</taxon>
        <taxon>Naviculaceae</taxon>
        <taxon>Seminavis</taxon>
    </lineage>
</organism>
<sequence length="678" mass="74473">MKKMATMSNSSRQSCTSTRMPASLWIVSALLLLSEQTSTCCAFLSRVPFFHQHSTTTTFSSPRPSSLFLTPAHIDSADHVLNTFAQPNAIILDVRSQPEIDCQGLIHTHRPWLQTSCTPMECPSLSGVARTMFPDKNIPIIVHCSSGMRAAKAKEVLETMGYTQVVNAGAFEDLGYLQLAADKAMSAAGAEETTAVTAPSIASRNKEQPEHTTTDHTTSTVVKPARSTGQQKPNLPIVDAVCVETSTTAAAQDNYGRGNTAGSSNDNEEPSEATIVDESSSPFEWSHHRKSNADSEAAEVLYSSMNEQQQHDSLPDAVYSNSKFNPNGFARRGERVNQMESIMDWSEIAAKSKADASSTSSVPWDNCFNEFDAASRNYGVQQPARVEEPVDTGFFSDSLQQPYSNGADTTNNWNSPVQGHQQPSAAGKHNMDQPINWQMDQPVDPTVIFVDSNQPTDSYSNGATNRNDHYQEWPQQPSTVNGFGRHIVEPVDPTANFKHSSFQSTDTYSNGDTRHDTTSWDSHVQGHQQPSAAGRHMDQPMDWQMDQPVDPTVIFVDSNQPTDSYANGAHTTNRNDHFWGHQQPSAADRNMDQPIDSTVNFMDSLQPNTYDVVTPSPNGGTNAPDDPNDFFFESLEPSIFDESYHGERDLASDRPNSPDDPDRFFYTPQSATASGSGF</sequence>
<feature type="signal peptide" evidence="2">
    <location>
        <begin position="1"/>
        <end position="42"/>
    </location>
</feature>
<dbReference type="EMBL" id="CAICTM010002280">
    <property type="protein sequence ID" value="CAB9528647.1"/>
    <property type="molecule type" value="Genomic_DNA"/>
</dbReference>
<evidence type="ECO:0000256" key="2">
    <source>
        <dbReference type="SAM" id="SignalP"/>
    </source>
</evidence>
<dbReference type="SUPFAM" id="SSF52821">
    <property type="entry name" value="Rhodanese/Cell cycle control phosphatase"/>
    <property type="match status" value="1"/>
</dbReference>
<dbReference type="Gene3D" id="3.40.250.10">
    <property type="entry name" value="Rhodanese-like domain"/>
    <property type="match status" value="1"/>
</dbReference>
<feature type="domain" description="Rhodanese" evidence="3">
    <location>
        <begin position="134"/>
        <end position="180"/>
    </location>
</feature>
<gene>
    <name evidence="4" type="ORF">SEMRO_2282_G321840.1</name>
</gene>
<evidence type="ECO:0000259" key="3">
    <source>
        <dbReference type="PROSITE" id="PS50206"/>
    </source>
</evidence>
<feature type="region of interest" description="Disordered" evidence="1">
    <location>
        <begin position="194"/>
        <end position="234"/>
    </location>
</feature>
<proteinExistence type="predicted"/>
<dbReference type="Pfam" id="PF00581">
    <property type="entry name" value="Rhodanese"/>
    <property type="match status" value="1"/>
</dbReference>
<name>A0A9N8EWZ2_9STRA</name>
<feature type="region of interest" description="Disordered" evidence="1">
    <location>
        <begin position="495"/>
        <end position="537"/>
    </location>
</feature>
<dbReference type="PROSITE" id="PS50206">
    <property type="entry name" value="RHODANESE_3"/>
    <property type="match status" value="1"/>
</dbReference>
<dbReference type="CDD" id="cd00158">
    <property type="entry name" value="RHOD"/>
    <property type="match status" value="1"/>
</dbReference>
<feature type="compositionally biased region" description="Basic and acidic residues" evidence="1">
    <location>
        <begin position="204"/>
        <end position="214"/>
    </location>
</feature>
<feature type="compositionally biased region" description="Polar residues" evidence="1">
    <location>
        <begin position="497"/>
        <end position="511"/>
    </location>
</feature>
<feature type="compositionally biased region" description="Basic and acidic residues" evidence="1">
    <location>
        <begin position="647"/>
        <end position="663"/>
    </location>
</feature>
<keyword evidence="2" id="KW-0732">Signal</keyword>
<accession>A0A9N8EWZ2</accession>
<evidence type="ECO:0000256" key="1">
    <source>
        <dbReference type="SAM" id="MobiDB-lite"/>
    </source>
</evidence>
<feature type="compositionally biased region" description="Polar residues" evidence="1">
    <location>
        <begin position="667"/>
        <end position="678"/>
    </location>
</feature>
<protein>
    <submittedName>
        <fullName evidence="4">Phage shock protein E</fullName>
    </submittedName>
</protein>
<comment type="caution">
    <text evidence="4">The sequence shown here is derived from an EMBL/GenBank/DDBJ whole genome shotgun (WGS) entry which is preliminary data.</text>
</comment>
<dbReference type="InterPro" id="IPR036873">
    <property type="entry name" value="Rhodanese-like_dom_sf"/>
</dbReference>
<feature type="region of interest" description="Disordered" evidence="1">
    <location>
        <begin position="253"/>
        <end position="292"/>
    </location>
</feature>